<dbReference type="EMBL" id="MU128926">
    <property type="protein sequence ID" value="KAF9518217.1"/>
    <property type="molecule type" value="Genomic_DNA"/>
</dbReference>
<feature type="compositionally biased region" description="Basic and acidic residues" evidence="1">
    <location>
        <begin position="580"/>
        <end position="610"/>
    </location>
</feature>
<evidence type="ECO:0000259" key="2">
    <source>
        <dbReference type="Pfam" id="PF12927"/>
    </source>
</evidence>
<feature type="region of interest" description="Disordered" evidence="1">
    <location>
        <begin position="130"/>
        <end position="167"/>
    </location>
</feature>
<feature type="region of interest" description="Disordered" evidence="1">
    <location>
        <begin position="557"/>
        <end position="610"/>
    </location>
</feature>
<feature type="region of interest" description="Disordered" evidence="1">
    <location>
        <begin position="398"/>
        <end position="417"/>
    </location>
</feature>
<evidence type="ECO:0000256" key="1">
    <source>
        <dbReference type="SAM" id="MobiDB-lite"/>
    </source>
</evidence>
<keyword evidence="4" id="KW-1185">Reference proteome</keyword>
<feature type="domain" description="DUF3835" evidence="2">
    <location>
        <begin position="221"/>
        <end position="296"/>
    </location>
</feature>
<dbReference type="Pfam" id="PF12927">
    <property type="entry name" value="DUF3835"/>
    <property type="match status" value="1"/>
</dbReference>
<evidence type="ECO:0000313" key="4">
    <source>
        <dbReference type="Proteomes" id="UP000886523"/>
    </source>
</evidence>
<accession>A0A9P6B6K0</accession>
<reference evidence="3" key="1">
    <citation type="journal article" date="2020" name="Nat. Commun.">
        <title>Large-scale genome sequencing of mycorrhizal fungi provides insights into the early evolution of symbiotic traits.</title>
        <authorList>
            <person name="Miyauchi S."/>
            <person name="Kiss E."/>
            <person name="Kuo A."/>
            <person name="Drula E."/>
            <person name="Kohler A."/>
            <person name="Sanchez-Garcia M."/>
            <person name="Morin E."/>
            <person name="Andreopoulos B."/>
            <person name="Barry K.W."/>
            <person name="Bonito G."/>
            <person name="Buee M."/>
            <person name="Carver A."/>
            <person name="Chen C."/>
            <person name="Cichocki N."/>
            <person name="Clum A."/>
            <person name="Culley D."/>
            <person name="Crous P.W."/>
            <person name="Fauchery L."/>
            <person name="Girlanda M."/>
            <person name="Hayes R.D."/>
            <person name="Keri Z."/>
            <person name="LaButti K."/>
            <person name="Lipzen A."/>
            <person name="Lombard V."/>
            <person name="Magnuson J."/>
            <person name="Maillard F."/>
            <person name="Murat C."/>
            <person name="Nolan M."/>
            <person name="Ohm R.A."/>
            <person name="Pangilinan J."/>
            <person name="Pereira M.F."/>
            <person name="Perotto S."/>
            <person name="Peter M."/>
            <person name="Pfister S."/>
            <person name="Riley R."/>
            <person name="Sitrit Y."/>
            <person name="Stielow J.B."/>
            <person name="Szollosi G."/>
            <person name="Zifcakova L."/>
            <person name="Stursova M."/>
            <person name="Spatafora J.W."/>
            <person name="Tedersoo L."/>
            <person name="Vaario L.M."/>
            <person name="Yamada A."/>
            <person name="Yan M."/>
            <person name="Wang P."/>
            <person name="Xu J."/>
            <person name="Bruns T."/>
            <person name="Baldrian P."/>
            <person name="Vilgalys R."/>
            <person name="Dunand C."/>
            <person name="Henrissat B."/>
            <person name="Grigoriev I.V."/>
            <person name="Hibbett D."/>
            <person name="Nagy L.G."/>
            <person name="Martin F.M."/>
        </authorList>
    </citation>
    <scope>NUCLEOTIDE SEQUENCE</scope>
    <source>
        <strain evidence="3">UP504</strain>
    </source>
</reference>
<name>A0A9P6B6K0_9AGAM</name>
<feature type="compositionally biased region" description="Polar residues" evidence="1">
    <location>
        <begin position="433"/>
        <end position="450"/>
    </location>
</feature>
<proteinExistence type="predicted"/>
<dbReference type="AlphaFoldDB" id="A0A9P6B6K0"/>
<sequence>MAAQNVDERRRLALTALLSSIASKSAESTGSPDAISPEKMQELANQLSDILLDGTDSEANISRDDEASNENGGPVVEIIEPVSPTSSPRSLTALPNPQSEGTIPSLPLDPEAVARRIRERDRILDMLEAEEEEERQAKLSSTPKKSASKTPRHVEEPEPVWGDVVPGRLRDAQPPSLRAVHMNVVERQPDQPNLPAAPLEEPGVLHAADGPLADAELGYDQGVDLDEAMLQREVTLEYYKRKGVLREAMSGTSSIPAASTTKHPGDWDQENVPLEANLANTKAYRSSVSKFKSERLAHDLVPANPLLVGAIKRGKLEGGKLIAADDAVSDDEEELSQLSEEGKRIIDQILRGETGTGSAIENEFTQGINHSELVNIGPSLSVDGLSVVAERLRSGTALPRSPTIAASSAPPIPAPEQTLAPEKVSRFKLEQPNPVSQPSNPRDFNATTATGPRLSSPRHGSIVERKSPPISPWPISVPSPSSSTKHVRFKNEPGLSSPGTSNPSSVSPGPLQTHTQNWDARPETSPAQGFIIRHPHTAGGSASCTGLFNVPIALCSSSNLGRPSNRTRPSRPSVMGLRVMESKDGARKDRMGDRPARKDKPISRFKAERL</sequence>
<feature type="region of interest" description="Disordered" evidence="1">
    <location>
        <begin position="54"/>
        <end position="112"/>
    </location>
</feature>
<comment type="caution">
    <text evidence="3">The sequence shown here is derived from an EMBL/GenBank/DDBJ whole genome shotgun (WGS) entry which is preliminary data.</text>
</comment>
<feature type="region of interest" description="Disordered" evidence="1">
    <location>
        <begin position="431"/>
        <end position="523"/>
    </location>
</feature>
<protein>
    <recommendedName>
        <fullName evidence="2">DUF3835 domain-containing protein</fullName>
    </recommendedName>
</protein>
<feature type="compositionally biased region" description="Polar residues" evidence="1">
    <location>
        <begin position="83"/>
        <end position="102"/>
    </location>
</feature>
<dbReference type="OrthoDB" id="21413at2759"/>
<evidence type="ECO:0000313" key="3">
    <source>
        <dbReference type="EMBL" id="KAF9518217.1"/>
    </source>
</evidence>
<organism evidence="3 4">
    <name type="scientific">Hydnum rufescens UP504</name>
    <dbReference type="NCBI Taxonomy" id="1448309"/>
    <lineage>
        <taxon>Eukaryota</taxon>
        <taxon>Fungi</taxon>
        <taxon>Dikarya</taxon>
        <taxon>Basidiomycota</taxon>
        <taxon>Agaricomycotina</taxon>
        <taxon>Agaricomycetes</taxon>
        <taxon>Cantharellales</taxon>
        <taxon>Hydnaceae</taxon>
        <taxon>Hydnum</taxon>
    </lineage>
</organism>
<feature type="compositionally biased region" description="Low complexity" evidence="1">
    <location>
        <begin position="493"/>
        <end position="510"/>
    </location>
</feature>
<dbReference type="Proteomes" id="UP000886523">
    <property type="component" value="Unassembled WGS sequence"/>
</dbReference>
<feature type="compositionally biased region" description="Low complexity" evidence="1">
    <location>
        <begin position="562"/>
        <end position="573"/>
    </location>
</feature>
<dbReference type="InterPro" id="IPR024325">
    <property type="entry name" value="DUF3835"/>
</dbReference>
<gene>
    <name evidence="3" type="ORF">BS47DRAFT_1482732</name>
</gene>